<evidence type="ECO:0000256" key="2">
    <source>
        <dbReference type="ARBA" id="ARBA00005462"/>
    </source>
</evidence>
<dbReference type="InterPro" id="IPR000225">
    <property type="entry name" value="Armadillo"/>
</dbReference>
<dbReference type="PANTHER" id="PTHR10372">
    <property type="entry name" value="PLAKOPHILLIN-RELATED"/>
    <property type="match status" value="1"/>
</dbReference>
<protein>
    <submittedName>
        <fullName evidence="9">Uncharacterized protein</fullName>
    </submittedName>
</protein>
<dbReference type="SMART" id="SM00185">
    <property type="entry name" value="ARM"/>
    <property type="match status" value="1"/>
</dbReference>
<dbReference type="GO" id="GO:0005634">
    <property type="term" value="C:nucleus"/>
    <property type="evidence" value="ECO:0007669"/>
    <property type="project" value="TreeGrafter"/>
</dbReference>
<dbReference type="Pfam" id="PF00514">
    <property type="entry name" value="Arm"/>
    <property type="match status" value="1"/>
</dbReference>
<dbReference type="PANTHER" id="PTHR10372:SF27">
    <property type="entry name" value="ADHERENS JUNCTION PROTEIN P120"/>
    <property type="match status" value="1"/>
</dbReference>
<accession>A0A914NBT5</accession>
<dbReference type="Proteomes" id="UP000887563">
    <property type="component" value="Unplaced"/>
</dbReference>
<comment type="similarity">
    <text evidence="2">Belongs to the beta-catenin family.</text>
</comment>
<evidence type="ECO:0000256" key="4">
    <source>
        <dbReference type="ARBA" id="ARBA00022889"/>
    </source>
</evidence>
<keyword evidence="8" id="KW-1185">Reference proteome</keyword>
<name>A0A914NBT5_MELIC</name>
<keyword evidence="3" id="KW-0677">Repeat</keyword>
<dbReference type="GO" id="GO:0005886">
    <property type="term" value="C:plasma membrane"/>
    <property type="evidence" value="ECO:0007669"/>
    <property type="project" value="TreeGrafter"/>
</dbReference>
<dbReference type="InterPro" id="IPR016024">
    <property type="entry name" value="ARM-type_fold"/>
</dbReference>
<dbReference type="Gene3D" id="1.25.10.10">
    <property type="entry name" value="Leucine-rich Repeat Variant"/>
    <property type="match status" value="1"/>
</dbReference>
<evidence type="ECO:0000256" key="7">
    <source>
        <dbReference type="SAM" id="MobiDB-lite"/>
    </source>
</evidence>
<dbReference type="AlphaFoldDB" id="A0A914NBT5"/>
<dbReference type="SUPFAM" id="SSF48371">
    <property type="entry name" value="ARM repeat"/>
    <property type="match status" value="1"/>
</dbReference>
<dbReference type="WBParaSite" id="Minc3s03940g35182">
    <property type="protein sequence ID" value="Minc3s03940g35182"/>
    <property type="gene ID" value="Minc3s03940g35182"/>
</dbReference>
<dbReference type="InterPro" id="IPR011989">
    <property type="entry name" value="ARM-like"/>
</dbReference>
<dbReference type="GO" id="GO:0005912">
    <property type="term" value="C:adherens junction"/>
    <property type="evidence" value="ECO:0007669"/>
    <property type="project" value="TreeGrafter"/>
</dbReference>
<keyword evidence="4" id="KW-0130">Cell adhesion</keyword>
<evidence type="ECO:0000313" key="9">
    <source>
        <dbReference type="WBParaSite" id="Minc3s03940g35182"/>
    </source>
</evidence>
<dbReference type="PROSITE" id="PS50176">
    <property type="entry name" value="ARM_REPEAT"/>
    <property type="match status" value="1"/>
</dbReference>
<dbReference type="GO" id="GO:0098609">
    <property type="term" value="P:cell-cell adhesion"/>
    <property type="evidence" value="ECO:0007669"/>
    <property type="project" value="InterPro"/>
</dbReference>
<sequence length="405" mass="46120">MVIHSYSIRVRAQLNLCTQFRSKSAPSGSPKLDITPNKKGGKFFSRRRKKSEIELSNSNNNEQTATSISGPQLLWNPSTIQASAAAIQNLAGCPFYGSLLVRETVRIEKGLPILVELLRLREDRVVCAVCCALRNLALDKRNLELIGKFALSDILIKIPSYQELELIKEQQQHPQQQQQIPSDSTLNAILGILWEIVRLNSEMAKLVHSTIEGTERLRALAKSYPIYGRKTCKYATQVLYMMWQHKDLHELFKESGLEESDFYSGTTTTSSLNKSRSTSKEIISSKQQQQHYSPSSLTTTLARPFSSQGMERPTNLLLTQQTNNNNYETLNNTPTSKSVSVSPYQSSLIQQQQQLIRQTPPQFNNQRNNNNFQKPPIDQLYFSVQKNNNENLQKQQRRQSIDSWV</sequence>
<feature type="repeat" description="ARM" evidence="6">
    <location>
        <begin position="109"/>
        <end position="146"/>
    </location>
</feature>
<evidence type="ECO:0000313" key="8">
    <source>
        <dbReference type="Proteomes" id="UP000887563"/>
    </source>
</evidence>
<feature type="region of interest" description="Disordered" evidence="7">
    <location>
        <begin position="22"/>
        <end position="41"/>
    </location>
</feature>
<organism evidence="8 9">
    <name type="scientific">Meloidogyne incognita</name>
    <name type="common">Southern root-knot nematode worm</name>
    <name type="synonym">Oxyuris incognita</name>
    <dbReference type="NCBI Taxonomy" id="6306"/>
    <lineage>
        <taxon>Eukaryota</taxon>
        <taxon>Metazoa</taxon>
        <taxon>Ecdysozoa</taxon>
        <taxon>Nematoda</taxon>
        <taxon>Chromadorea</taxon>
        <taxon>Rhabditida</taxon>
        <taxon>Tylenchina</taxon>
        <taxon>Tylenchomorpha</taxon>
        <taxon>Tylenchoidea</taxon>
        <taxon>Meloidogynidae</taxon>
        <taxon>Meloidogyninae</taxon>
        <taxon>Meloidogyne</taxon>
        <taxon>Meloidogyne incognita group</taxon>
    </lineage>
</organism>
<feature type="compositionally biased region" description="Polar residues" evidence="7">
    <location>
        <begin position="263"/>
        <end position="276"/>
    </location>
</feature>
<comment type="subcellular location">
    <subcellularLocation>
        <location evidence="1">Cell junction</location>
    </subcellularLocation>
</comment>
<dbReference type="GO" id="GO:0005737">
    <property type="term" value="C:cytoplasm"/>
    <property type="evidence" value="ECO:0007669"/>
    <property type="project" value="TreeGrafter"/>
</dbReference>
<proteinExistence type="inferred from homology"/>
<dbReference type="InterPro" id="IPR028435">
    <property type="entry name" value="Plakophilin/d_Catenin"/>
</dbReference>
<reference evidence="9" key="1">
    <citation type="submission" date="2022-11" db="UniProtKB">
        <authorList>
            <consortium name="WormBaseParasite"/>
        </authorList>
    </citation>
    <scope>IDENTIFICATION</scope>
</reference>
<keyword evidence="5" id="KW-0965">Cell junction</keyword>
<evidence type="ECO:0000256" key="5">
    <source>
        <dbReference type="ARBA" id="ARBA00022949"/>
    </source>
</evidence>
<feature type="compositionally biased region" description="Low complexity" evidence="7">
    <location>
        <begin position="280"/>
        <end position="290"/>
    </location>
</feature>
<feature type="region of interest" description="Disordered" evidence="7">
    <location>
        <begin position="263"/>
        <end position="300"/>
    </location>
</feature>
<evidence type="ECO:0000256" key="3">
    <source>
        <dbReference type="ARBA" id="ARBA00022737"/>
    </source>
</evidence>
<evidence type="ECO:0000256" key="1">
    <source>
        <dbReference type="ARBA" id="ARBA00004282"/>
    </source>
</evidence>
<evidence type="ECO:0000256" key="6">
    <source>
        <dbReference type="PROSITE-ProRule" id="PRU00259"/>
    </source>
</evidence>
<feature type="compositionally biased region" description="Polar residues" evidence="7">
    <location>
        <begin position="291"/>
        <end position="300"/>
    </location>
</feature>